<name>A0A0C9WQA6_9AGAR</name>
<dbReference type="Pfam" id="PF13839">
    <property type="entry name" value="PC-Esterase"/>
    <property type="match status" value="1"/>
</dbReference>
<dbReference type="HOGENOM" id="CLU_631716_0_0_1"/>
<dbReference type="PANTHER" id="PTHR32285:SF48">
    <property type="entry name" value="PROTEIN TRICHOME BIREFRINGENCE-LIKE 19"/>
    <property type="match status" value="1"/>
</dbReference>
<dbReference type="InterPro" id="IPR026057">
    <property type="entry name" value="TBL_C"/>
</dbReference>
<dbReference type="AlphaFoldDB" id="A0A0C9WQA6"/>
<feature type="domain" description="Trichome birefringence-like C-terminal" evidence="2">
    <location>
        <begin position="300"/>
        <end position="424"/>
    </location>
</feature>
<sequence>MSCKTFDGVLTKTRRTLAFGMSLSALIFMVVYADLPQIPYLYGLVSKPAILLPKYRDPTYGTWIPSPRGVVDADLWNMFRTCHPDFSPATGGSDGRDKEEEQMIRGRKVASWEWILEDGKPPREWDTEAFIERSLKSRGGFVVIGDSVAGQMMSDLQTLLGQHRGDHPRQVTERIELEDNNIFISISWVTLSPKNPLFERLLAKPSLAEVPRARFSDPILTMYRSDNLLREGELDDILKSVGMVEPLNREAHRAKADWRQGLRNISMAASWPGELDTIVIVNTGPHYSPLHMMPANDDQLIKSYEIVIKKVYDFLSAPPVPMLAFFRATSPAHQNCGAYSQPVLSNSSAAENPAPEWHNYGWHIFPEFNQIAEKFFADQNSTTTRYLDIWPLSVQRPDAHTGWNVDQFDCLHWCQPSVTAWWVRNLWHTIQEEGL</sequence>
<dbReference type="OrthoDB" id="630188at2759"/>
<dbReference type="GO" id="GO:0016413">
    <property type="term" value="F:O-acetyltransferase activity"/>
    <property type="evidence" value="ECO:0007669"/>
    <property type="project" value="InterPro"/>
</dbReference>
<keyword evidence="4" id="KW-1185">Reference proteome</keyword>
<dbReference type="EMBL" id="KN838626">
    <property type="protein sequence ID" value="KIK00395.1"/>
    <property type="molecule type" value="Genomic_DNA"/>
</dbReference>
<evidence type="ECO:0000313" key="3">
    <source>
        <dbReference type="EMBL" id="KIK00395.1"/>
    </source>
</evidence>
<reference evidence="3 4" key="1">
    <citation type="submission" date="2014-04" db="EMBL/GenBank/DDBJ databases">
        <authorList>
            <consortium name="DOE Joint Genome Institute"/>
            <person name="Kuo A."/>
            <person name="Kohler A."/>
            <person name="Nagy L.G."/>
            <person name="Floudas D."/>
            <person name="Copeland A."/>
            <person name="Barry K.W."/>
            <person name="Cichocki N."/>
            <person name="Veneault-Fourrey C."/>
            <person name="LaButti K."/>
            <person name="Lindquist E.A."/>
            <person name="Lipzen A."/>
            <person name="Lundell T."/>
            <person name="Morin E."/>
            <person name="Murat C."/>
            <person name="Sun H."/>
            <person name="Tunlid A."/>
            <person name="Henrissat B."/>
            <person name="Grigoriev I.V."/>
            <person name="Hibbett D.S."/>
            <person name="Martin F."/>
            <person name="Nordberg H.P."/>
            <person name="Cantor M.N."/>
            <person name="Hua S.X."/>
        </authorList>
    </citation>
    <scope>NUCLEOTIDE SEQUENCE [LARGE SCALE GENOMIC DNA]</scope>
    <source>
        <strain evidence="3 4">LaAM-08-1</strain>
    </source>
</reference>
<reference evidence="4" key="2">
    <citation type="submission" date="2015-01" db="EMBL/GenBank/DDBJ databases">
        <title>Evolutionary Origins and Diversification of the Mycorrhizal Mutualists.</title>
        <authorList>
            <consortium name="DOE Joint Genome Institute"/>
            <consortium name="Mycorrhizal Genomics Consortium"/>
            <person name="Kohler A."/>
            <person name="Kuo A."/>
            <person name="Nagy L.G."/>
            <person name="Floudas D."/>
            <person name="Copeland A."/>
            <person name="Barry K.W."/>
            <person name="Cichocki N."/>
            <person name="Veneault-Fourrey C."/>
            <person name="LaButti K."/>
            <person name="Lindquist E.A."/>
            <person name="Lipzen A."/>
            <person name="Lundell T."/>
            <person name="Morin E."/>
            <person name="Murat C."/>
            <person name="Riley R."/>
            <person name="Ohm R."/>
            <person name="Sun H."/>
            <person name="Tunlid A."/>
            <person name="Henrissat B."/>
            <person name="Grigoriev I.V."/>
            <person name="Hibbett D.S."/>
            <person name="Martin F."/>
        </authorList>
    </citation>
    <scope>NUCLEOTIDE SEQUENCE [LARGE SCALE GENOMIC DNA]</scope>
    <source>
        <strain evidence="4">LaAM-08-1</strain>
    </source>
</reference>
<evidence type="ECO:0000313" key="4">
    <source>
        <dbReference type="Proteomes" id="UP000054477"/>
    </source>
</evidence>
<evidence type="ECO:0000259" key="2">
    <source>
        <dbReference type="Pfam" id="PF13839"/>
    </source>
</evidence>
<dbReference type="Proteomes" id="UP000054477">
    <property type="component" value="Unassembled WGS sequence"/>
</dbReference>
<dbReference type="InterPro" id="IPR029962">
    <property type="entry name" value="TBL"/>
</dbReference>
<dbReference type="PANTHER" id="PTHR32285">
    <property type="entry name" value="PROTEIN TRICHOME BIREFRINGENCE-LIKE 9-RELATED"/>
    <property type="match status" value="1"/>
</dbReference>
<proteinExistence type="inferred from homology"/>
<accession>A0A0C9WQA6</accession>
<organism evidence="3 4">
    <name type="scientific">Laccaria amethystina LaAM-08-1</name>
    <dbReference type="NCBI Taxonomy" id="1095629"/>
    <lineage>
        <taxon>Eukaryota</taxon>
        <taxon>Fungi</taxon>
        <taxon>Dikarya</taxon>
        <taxon>Basidiomycota</taxon>
        <taxon>Agaricomycotina</taxon>
        <taxon>Agaricomycetes</taxon>
        <taxon>Agaricomycetidae</taxon>
        <taxon>Agaricales</taxon>
        <taxon>Agaricineae</taxon>
        <taxon>Hydnangiaceae</taxon>
        <taxon>Laccaria</taxon>
    </lineage>
</organism>
<evidence type="ECO:0000256" key="1">
    <source>
        <dbReference type="ARBA" id="ARBA00007727"/>
    </source>
</evidence>
<gene>
    <name evidence="3" type="ORF">K443DRAFT_132687</name>
</gene>
<comment type="similarity">
    <text evidence="1">Belongs to the PC-esterase family. TBL subfamily.</text>
</comment>
<protein>
    <recommendedName>
        <fullName evidence="2">Trichome birefringence-like C-terminal domain-containing protein</fullName>
    </recommendedName>
</protein>